<dbReference type="CDD" id="cd02020">
    <property type="entry name" value="CMPK"/>
    <property type="match status" value="1"/>
</dbReference>
<comment type="similarity">
    <text evidence="1 8">Belongs to the cytidylate kinase family. Type 1 subfamily.</text>
</comment>
<dbReference type="HAMAP" id="MF_00238">
    <property type="entry name" value="Cytidyl_kinase_type1"/>
    <property type="match status" value="1"/>
</dbReference>
<dbReference type="GO" id="GO:0005524">
    <property type="term" value="F:ATP binding"/>
    <property type="evidence" value="ECO:0007669"/>
    <property type="project" value="UniProtKB-UniRule"/>
</dbReference>
<evidence type="ECO:0000256" key="6">
    <source>
        <dbReference type="ARBA" id="ARBA00047615"/>
    </source>
</evidence>
<dbReference type="GO" id="GO:0005737">
    <property type="term" value="C:cytoplasm"/>
    <property type="evidence" value="ECO:0007669"/>
    <property type="project" value="UniProtKB-SubCell"/>
</dbReference>
<keyword evidence="8" id="KW-0963">Cytoplasm</keyword>
<evidence type="ECO:0000259" key="9">
    <source>
        <dbReference type="Pfam" id="PF02224"/>
    </source>
</evidence>
<evidence type="ECO:0000256" key="4">
    <source>
        <dbReference type="ARBA" id="ARBA00022777"/>
    </source>
</evidence>
<dbReference type="Proteomes" id="UP000744438">
    <property type="component" value="Unassembled WGS sequence"/>
</dbReference>
<reference evidence="10" key="1">
    <citation type="submission" date="2020-10" db="EMBL/GenBank/DDBJ databases">
        <title>Microbiome of the Black Sea water column analyzed by genome centric metagenomics.</title>
        <authorList>
            <person name="Cabello-Yeves P.J."/>
            <person name="Callieri C."/>
            <person name="Picazo A."/>
            <person name="Mehrshad M."/>
            <person name="Haro-Moreno J.M."/>
            <person name="Roda-Garcia J."/>
            <person name="Dzembekova N."/>
            <person name="Slabakova V."/>
            <person name="Slabakova N."/>
            <person name="Moncheva S."/>
            <person name="Rodriguez-Valera F."/>
        </authorList>
    </citation>
    <scope>NUCLEOTIDE SEQUENCE</scope>
    <source>
        <strain evidence="10">BS307-5m-G49</strain>
    </source>
</reference>
<proteinExistence type="inferred from homology"/>
<comment type="catalytic activity">
    <reaction evidence="6 8">
        <text>dCMP + ATP = dCDP + ADP</text>
        <dbReference type="Rhea" id="RHEA:25094"/>
        <dbReference type="ChEBI" id="CHEBI:30616"/>
        <dbReference type="ChEBI" id="CHEBI:57566"/>
        <dbReference type="ChEBI" id="CHEBI:58593"/>
        <dbReference type="ChEBI" id="CHEBI:456216"/>
        <dbReference type="EC" id="2.7.4.25"/>
    </reaction>
</comment>
<dbReference type="EMBL" id="JADHQC010000010">
    <property type="protein sequence ID" value="MBL6811748.1"/>
    <property type="molecule type" value="Genomic_DNA"/>
</dbReference>
<dbReference type="InterPro" id="IPR011994">
    <property type="entry name" value="Cytidylate_kinase_dom"/>
</dbReference>
<evidence type="ECO:0000256" key="3">
    <source>
        <dbReference type="ARBA" id="ARBA00022741"/>
    </source>
</evidence>
<evidence type="ECO:0000256" key="1">
    <source>
        <dbReference type="ARBA" id="ARBA00009427"/>
    </source>
</evidence>
<feature type="domain" description="Cytidylate kinase" evidence="9">
    <location>
        <begin position="8"/>
        <end position="220"/>
    </location>
</feature>
<dbReference type="SUPFAM" id="SSF52540">
    <property type="entry name" value="P-loop containing nucleoside triphosphate hydrolases"/>
    <property type="match status" value="1"/>
</dbReference>
<keyword evidence="2 8" id="KW-0808">Transferase</keyword>
<dbReference type="AlphaFoldDB" id="A0A937I489"/>
<keyword evidence="3 8" id="KW-0547">Nucleotide-binding</keyword>
<dbReference type="InterPro" id="IPR003136">
    <property type="entry name" value="Cytidylate_kin"/>
</dbReference>
<evidence type="ECO:0000313" key="11">
    <source>
        <dbReference type="Proteomes" id="UP000744438"/>
    </source>
</evidence>
<dbReference type="Gene3D" id="3.40.50.300">
    <property type="entry name" value="P-loop containing nucleotide triphosphate hydrolases"/>
    <property type="match status" value="1"/>
</dbReference>
<accession>A0A937I489</accession>
<dbReference type="GO" id="GO:0006220">
    <property type="term" value="P:pyrimidine nucleotide metabolic process"/>
    <property type="evidence" value="ECO:0007669"/>
    <property type="project" value="UniProtKB-UniRule"/>
</dbReference>
<dbReference type="InterPro" id="IPR027417">
    <property type="entry name" value="P-loop_NTPase"/>
</dbReference>
<name>A0A937I489_9GAMM</name>
<dbReference type="NCBIfam" id="TIGR00017">
    <property type="entry name" value="cmk"/>
    <property type="match status" value="1"/>
</dbReference>
<comment type="caution">
    <text evidence="10">The sequence shown here is derived from an EMBL/GenBank/DDBJ whole genome shotgun (WGS) entry which is preliminary data.</text>
</comment>
<keyword evidence="5 8" id="KW-0067">ATP-binding</keyword>
<dbReference type="GO" id="GO:0036431">
    <property type="term" value="F:dCMP kinase activity"/>
    <property type="evidence" value="ECO:0007669"/>
    <property type="project" value="InterPro"/>
</dbReference>
<evidence type="ECO:0000256" key="5">
    <source>
        <dbReference type="ARBA" id="ARBA00022840"/>
    </source>
</evidence>
<organism evidence="10 11">
    <name type="scientific">SAR86 cluster bacterium</name>
    <dbReference type="NCBI Taxonomy" id="2030880"/>
    <lineage>
        <taxon>Bacteria</taxon>
        <taxon>Pseudomonadati</taxon>
        <taxon>Pseudomonadota</taxon>
        <taxon>Gammaproteobacteria</taxon>
        <taxon>SAR86 cluster</taxon>
    </lineage>
</organism>
<protein>
    <recommendedName>
        <fullName evidence="8">Cytidylate kinase</fullName>
        <shortName evidence="8">CK</shortName>
        <ecNumber evidence="8">2.7.4.25</ecNumber>
    </recommendedName>
    <alternativeName>
        <fullName evidence="8">Cytidine monophosphate kinase</fullName>
        <shortName evidence="8">CMP kinase</shortName>
    </alternativeName>
</protein>
<evidence type="ECO:0000256" key="7">
    <source>
        <dbReference type="ARBA" id="ARBA00048478"/>
    </source>
</evidence>
<comment type="catalytic activity">
    <reaction evidence="7 8">
        <text>CMP + ATP = CDP + ADP</text>
        <dbReference type="Rhea" id="RHEA:11600"/>
        <dbReference type="ChEBI" id="CHEBI:30616"/>
        <dbReference type="ChEBI" id="CHEBI:58069"/>
        <dbReference type="ChEBI" id="CHEBI:60377"/>
        <dbReference type="ChEBI" id="CHEBI:456216"/>
        <dbReference type="EC" id="2.7.4.25"/>
    </reaction>
</comment>
<sequence length="221" mass="24862">MKLVENIITIDGPSGVGKGTLAFSLAKRLGWNVLDSGLLYRLVGYLSFKDGLETTQEIVQFLKKSKIKLITNLNESICEIELNDKILGKELRNENIASRASELAKEAEIRNTIIKIQRDAYDSEKGLIADGRDMGTIIFPEAALKVFLQASPEVRAERRANQLKEKGMSVIMHDILEQIQQRDEEDINRMISPLKPADDSLVIDTSNLSIKEVEEKVMENF</sequence>
<keyword evidence="4 8" id="KW-0418">Kinase</keyword>
<evidence type="ECO:0000256" key="8">
    <source>
        <dbReference type="HAMAP-Rule" id="MF_00238"/>
    </source>
</evidence>
<evidence type="ECO:0000256" key="2">
    <source>
        <dbReference type="ARBA" id="ARBA00022679"/>
    </source>
</evidence>
<feature type="binding site" evidence="8">
    <location>
        <begin position="12"/>
        <end position="20"/>
    </location>
    <ligand>
        <name>ATP</name>
        <dbReference type="ChEBI" id="CHEBI:30616"/>
    </ligand>
</feature>
<gene>
    <name evidence="8" type="primary">cmk</name>
    <name evidence="10" type="ORF">ISQ63_02555</name>
</gene>
<dbReference type="Pfam" id="PF02224">
    <property type="entry name" value="Cytidylate_kin"/>
    <property type="match status" value="1"/>
</dbReference>
<evidence type="ECO:0000313" key="10">
    <source>
        <dbReference type="EMBL" id="MBL6811748.1"/>
    </source>
</evidence>
<comment type="subcellular location">
    <subcellularLocation>
        <location evidence="8">Cytoplasm</location>
    </subcellularLocation>
</comment>
<dbReference type="EC" id="2.7.4.25" evidence="8"/>